<feature type="signal peptide" evidence="3">
    <location>
        <begin position="1"/>
        <end position="19"/>
    </location>
</feature>
<dbReference type="PROSITE" id="PS51257">
    <property type="entry name" value="PROKAR_LIPOPROTEIN"/>
    <property type="match status" value="1"/>
</dbReference>
<reference evidence="4 5" key="1">
    <citation type="submission" date="2023-11" db="EMBL/GenBank/DDBJ databases">
        <title>Draft genome of Azohydromonas lata strain H1 (DSM1123), a polyhydroxyalkanoate producer.</title>
        <authorList>
            <person name="Traversa D."/>
            <person name="D'Addabbo P."/>
            <person name="Pazzani C."/>
            <person name="Manzari C."/>
            <person name="Chiara M."/>
            <person name="Scrascia M."/>
        </authorList>
    </citation>
    <scope>NUCLEOTIDE SEQUENCE [LARGE SCALE GENOMIC DNA]</scope>
    <source>
        <strain evidence="4 5">H1</strain>
    </source>
</reference>
<dbReference type="EMBL" id="JAXOJX010000063">
    <property type="protein sequence ID" value="MDZ5460239.1"/>
    <property type="molecule type" value="Genomic_DNA"/>
</dbReference>
<evidence type="ECO:0000313" key="5">
    <source>
        <dbReference type="Proteomes" id="UP001293718"/>
    </source>
</evidence>
<sequence length="354" mass="38091">MSRILLFISLAAAACVAWAAPSNALALAAYGKASTVAALQPGTADKLQQRLRDLEDKVLQLQQQSQHDQEALEEGRRRQAELEAAAHAMPWLLGLVVALAAVAVALAWRVQSLTRRRQEAWWDTSAPMALDIEAPRDEAPNTAAVVFNEPAAQHDTPTRPPLSAPLATAVLSVDEQLALSQQVSLLCALGQDDKAVELLLSRMEQGGRTPWLLLKLLSLYQRDGQRAAYDKLARQVAVRFGCTLPAWDAPAQPGLDGDPALLQTLQQSWESPVDALQALAKLLLKPQALPSLAACEDMLLLYRVAHERHRQEVASCGEVDLLLPLAPSADGGKTLAGAPSLFVPGLRAELQPAP</sequence>
<keyword evidence="1" id="KW-0175">Coiled coil</keyword>
<name>A0ABU5IMW7_9BURK</name>
<organism evidence="4 5">
    <name type="scientific">Azohydromonas lata</name>
    <dbReference type="NCBI Taxonomy" id="45677"/>
    <lineage>
        <taxon>Bacteria</taxon>
        <taxon>Pseudomonadati</taxon>
        <taxon>Pseudomonadota</taxon>
        <taxon>Betaproteobacteria</taxon>
        <taxon>Burkholderiales</taxon>
        <taxon>Sphaerotilaceae</taxon>
        <taxon>Azohydromonas</taxon>
    </lineage>
</organism>
<keyword evidence="2" id="KW-0812">Transmembrane</keyword>
<feature type="coiled-coil region" evidence="1">
    <location>
        <begin position="44"/>
        <end position="71"/>
    </location>
</feature>
<feature type="transmembrane region" description="Helical" evidence="2">
    <location>
        <begin position="88"/>
        <end position="108"/>
    </location>
</feature>
<accession>A0ABU5IMW7</accession>
<comment type="caution">
    <text evidence="4">The sequence shown here is derived from an EMBL/GenBank/DDBJ whole genome shotgun (WGS) entry which is preliminary data.</text>
</comment>
<evidence type="ECO:0000256" key="2">
    <source>
        <dbReference type="SAM" id="Phobius"/>
    </source>
</evidence>
<evidence type="ECO:0000256" key="1">
    <source>
        <dbReference type="SAM" id="Coils"/>
    </source>
</evidence>
<keyword evidence="2" id="KW-0472">Membrane</keyword>
<dbReference type="Proteomes" id="UP001293718">
    <property type="component" value="Unassembled WGS sequence"/>
</dbReference>
<dbReference type="RefSeq" id="WP_322467758.1">
    <property type="nucleotide sequence ID" value="NZ_JAXOJX010000063.1"/>
</dbReference>
<gene>
    <name evidence="4" type="ORF">SM757_27030</name>
</gene>
<evidence type="ECO:0000256" key="3">
    <source>
        <dbReference type="SAM" id="SignalP"/>
    </source>
</evidence>
<feature type="chain" id="PRO_5047062265" evidence="3">
    <location>
        <begin position="20"/>
        <end position="354"/>
    </location>
</feature>
<protein>
    <submittedName>
        <fullName evidence="4">Uncharacterized protein</fullName>
    </submittedName>
</protein>
<keyword evidence="3" id="KW-0732">Signal</keyword>
<keyword evidence="5" id="KW-1185">Reference proteome</keyword>
<evidence type="ECO:0000313" key="4">
    <source>
        <dbReference type="EMBL" id="MDZ5460239.1"/>
    </source>
</evidence>
<keyword evidence="2" id="KW-1133">Transmembrane helix</keyword>
<proteinExistence type="predicted"/>